<evidence type="ECO:0000256" key="4">
    <source>
        <dbReference type="ARBA" id="ARBA00022892"/>
    </source>
</evidence>
<evidence type="ECO:0000256" key="2">
    <source>
        <dbReference type="ARBA" id="ARBA00010050"/>
    </source>
</evidence>
<name>A0A397GYQ3_9GLOM</name>
<accession>A0A397GYQ3</accession>
<dbReference type="PANTHER" id="PTHR13768">
    <property type="entry name" value="SOLUBLE NSF ATTACHMENT PROTEIN SNAP"/>
    <property type="match status" value="1"/>
</dbReference>
<dbReference type="Gene3D" id="1.25.40.10">
    <property type="entry name" value="Tetratricopeptide repeat domain"/>
    <property type="match status" value="1"/>
</dbReference>
<dbReference type="GO" id="GO:0019905">
    <property type="term" value="F:syntaxin binding"/>
    <property type="evidence" value="ECO:0007669"/>
    <property type="project" value="TreeGrafter"/>
</dbReference>
<evidence type="ECO:0000256" key="5">
    <source>
        <dbReference type="ARBA" id="ARBA00022927"/>
    </source>
</evidence>
<dbReference type="InterPro" id="IPR000744">
    <property type="entry name" value="NSF_attach"/>
</dbReference>
<keyword evidence="3" id="KW-0813">Transport</keyword>
<feature type="region of interest" description="Disordered" evidence="9">
    <location>
        <begin position="277"/>
        <end position="388"/>
    </location>
</feature>
<dbReference type="GO" id="GO:0031201">
    <property type="term" value="C:SNARE complex"/>
    <property type="evidence" value="ECO:0007669"/>
    <property type="project" value="TreeGrafter"/>
</dbReference>
<comment type="caution">
    <text evidence="10">The sequence shown here is derived from an EMBL/GenBank/DDBJ whole genome shotgun (WGS) entry which is preliminary data.</text>
</comment>
<dbReference type="InterPro" id="IPR011990">
    <property type="entry name" value="TPR-like_helical_dom_sf"/>
</dbReference>
<protein>
    <recommendedName>
        <fullName evidence="7">Gamma-soluble NSF attachment protein</fullName>
    </recommendedName>
    <alternativeName>
        <fullName evidence="8">N-ethylmaleimide-sensitive factor attachment protein gamma</fullName>
    </alternativeName>
</protein>
<evidence type="ECO:0000313" key="11">
    <source>
        <dbReference type="Proteomes" id="UP000266861"/>
    </source>
</evidence>
<sequence length="388" mass="42979">MEGSKIREAVEFLTAGDKATQKGWFKKPEWDVAGQNYEKAASCFKAARSYDQAIQAYQKASDALFKSDSIYMAAKTMESAANLAAQQLKQPERAAEMYKKASDLYQAHMAPDRAGEMLEKGARALEPANVDGAIELYVAACALFESEDRGKFAVDTFKRTVALMIRHKRYESAIDILHRLFTIYQNASNQQGLNKTCLSIIIILLAAEDEVEAKKQFQLFCLHAFVQSEESAIASSLLDAFEQGDQELLEQTVRRQAVTFLDNGIAKLARGLQVPGGISAKKQHPLPPPPQSQHLPQPPPLQSQQHLPPPPQPQHLPPPPSSETFDNSLNMPNQANQENQTNKTNQPNLTNQTNQTNLTNQAQQESINPSNYNNIPNDDGDDDDDGLC</sequence>
<keyword evidence="5" id="KW-0653">Protein transport</keyword>
<comment type="similarity">
    <text evidence="2">Belongs to the SNAP family.</text>
</comment>
<dbReference type="Proteomes" id="UP000266861">
    <property type="component" value="Unassembled WGS sequence"/>
</dbReference>
<keyword evidence="6" id="KW-0472">Membrane</keyword>
<gene>
    <name evidence="10" type="ORF">Glove_406g59</name>
</gene>
<dbReference type="AlphaFoldDB" id="A0A397GYQ3"/>
<dbReference type="GO" id="GO:0016192">
    <property type="term" value="P:vesicle-mediated transport"/>
    <property type="evidence" value="ECO:0007669"/>
    <property type="project" value="UniProtKB-KW"/>
</dbReference>
<dbReference type="GO" id="GO:0006886">
    <property type="term" value="P:intracellular protein transport"/>
    <property type="evidence" value="ECO:0007669"/>
    <property type="project" value="InterPro"/>
</dbReference>
<dbReference type="EMBL" id="PQFF01000361">
    <property type="protein sequence ID" value="RHZ56091.1"/>
    <property type="molecule type" value="Genomic_DNA"/>
</dbReference>
<evidence type="ECO:0000256" key="9">
    <source>
        <dbReference type="SAM" id="MobiDB-lite"/>
    </source>
</evidence>
<organism evidence="10 11">
    <name type="scientific">Diversispora epigaea</name>
    <dbReference type="NCBI Taxonomy" id="1348612"/>
    <lineage>
        <taxon>Eukaryota</taxon>
        <taxon>Fungi</taxon>
        <taxon>Fungi incertae sedis</taxon>
        <taxon>Mucoromycota</taxon>
        <taxon>Glomeromycotina</taxon>
        <taxon>Glomeromycetes</taxon>
        <taxon>Diversisporales</taxon>
        <taxon>Diversisporaceae</taxon>
        <taxon>Diversispora</taxon>
    </lineage>
</organism>
<proteinExistence type="inferred from homology"/>
<reference evidence="10 11" key="1">
    <citation type="submission" date="2018-08" db="EMBL/GenBank/DDBJ databases">
        <title>Genome and evolution of the arbuscular mycorrhizal fungus Diversispora epigaea (formerly Glomus versiforme) and its bacterial endosymbionts.</title>
        <authorList>
            <person name="Sun X."/>
            <person name="Fei Z."/>
            <person name="Harrison M."/>
        </authorList>
    </citation>
    <scope>NUCLEOTIDE SEQUENCE [LARGE SCALE GENOMIC DNA]</scope>
    <source>
        <strain evidence="10 11">IT104</strain>
    </source>
</reference>
<dbReference type="STRING" id="1348612.A0A397GYQ3"/>
<comment type="subcellular location">
    <subcellularLocation>
        <location evidence="1">Membrane</location>
        <topology evidence="1">Peripheral membrane protein</topology>
    </subcellularLocation>
</comment>
<dbReference type="GO" id="GO:0005774">
    <property type="term" value="C:vacuolar membrane"/>
    <property type="evidence" value="ECO:0007669"/>
    <property type="project" value="TreeGrafter"/>
</dbReference>
<feature type="compositionally biased region" description="Acidic residues" evidence="9">
    <location>
        <begin position="378"/>
        <end position="388"/>
    </location>
</feature>
<dbReference type="GO" id="GO:0005483">
    <property type="term" value="F:soluble NSF attachment protein activity"/>
    <property type="evidence" value="ECO:0007669"/>
    <property type="project" value="TreeGrafter"/>
</dbReference>
<dbReference type="Pfam" id="PF14938">
    <property type="entry name" value="SNAP"/>
    <property type="match status" value="1"/>
</dbReference>
<feature type="compositionally biased region" description="Pro residues" evidence="9">
    <location>
        <begin position="285"/>
        <end position="321"/>
    </location>
</feature>
<evidence type="ECO:0000256" key="1">
    <source>
        <dbReference type="ARBA" id="ARBA00004170"/>
    </source>
</evidence>
<evidence type="ECO:0000256" key="8">
    <source>
        <dbReference type="ARBA" id="ARBA00042485"/>
    </source>
</evidence>
<dbReference type="PANTHER" id="PTHR13768:SF2">
    <property type="entry name" value="GAMMA-SOLUBLE NSF ATTACHMENT PROTEIN"/>
    <property type="match status" value="1"/>
</dbReference>
<dbReference type="SUPFAM" id="SSF48452">
    <property type="entry name" value="TPR-like"/>
    <property type="match status" value="1"/>
</dbReference>
<evidence type="ECO:0000313" key="10">
    <source>
        <dbReference type="EMBL" id="RHZ56091.1"/>
    </source>
</evidence>
<evidence type="ECO:0000256" key="3">
    <source>
        <dbReference type="ARBA" id="ARBA00022448"/>
    </source>
</evidence>
<keyword evidence="11" id="KW-1185">Reference proteome</keyword>
<evidence type="ECO:0000256" key="7">
    <source>
        <dbReference type="ARBA" id="ARBA00040047"/>
    </source>
</evidence>
<keyword evidence="4" id="KW-0931">ER-Golgi transport</keyword>
<evidence type="ECO:0000256" key="6">
    <source>
        <dbReference type="ARBA" id="ARBA00023136"/>
    </source>
</evidence>
<dbReference type="OrthoDB" id="9984275at2759"/>
<feature type="compositionally biased region" description="Low complexity" evidence="9">
    <location>
        <begin position="339"/>
        <end position="377"/>
    </location>
</feature>
<feature type="compositionally biased region" description="Polar residues" evidence="9">
    <location>
        <begin position="323"/>
        <end position="338"/>
    </location>
</feature>